<evidence type="ECO:0000313" key="1">
    <source>
        <dbReference type="EMBL" id="KAF9654194.1"/>
    </source>
</evidence>
<reference evidence="1" key="1">
    <citation type="submission" date="2019-10" db="EMBL/GenBank/DDBJ databases">
        <authorList>
            <consortium name="DOE Joint Genome Institute"/>
            <person name="Kuo A."/>
            <person name="Miyauchi S."/>
            <person name="Kiss E."/>
            <person name="Drula E."/>
            <person name="Kohler A."/>
            <person name="Sanchez-Garcia M."/>
            <person name="Andreopoulos B."/>
            <person name="Barry K.W."/>
            <person name="Bonito G."/>
            <person name="Buee M."/>
            <person name="Carver A."/>
            <person name="Chen C."/>
            <person name="Cichocki N."/>
            <person name="Clum A."/>
            <person name="Culley D."/>
            <person name="Crous P.W."/>
            <person name="Fauchery L."/>
            <person name="Girlanda M."/>
            <person name="Hayes R."/>
            <person name="Keri Z."/>
            <person name="Labutti K."/>
            <person name="Lipzen A."/>
            <person name="Lombard V."/>
            <person name="Magnuson J."/>
            <person name="Maillard F."/>
            <person name="Morin E."/>
            <person name="Murat C."/>
            <person name="Nolan M."/>
            <person name="Ohm R."/>
            <person name="Pangilinan J."/>
            <person name="Pereira M."/>
            <person name="Perotto S."/>
            <person name="Peter M."/>
            <person name="Riley R."/>
            <person name="Sitrit Y."/>
            <person name="Stielow B."/>
            <person name="Szollosi G."/>
            <person name="Zifcakova L."/>
            <person name="Stursova M."/>
            <person name="Spatafora J.W."/>
            <person name="Tedersoo L."/>
            <person name="Vaario L.-M."/>
            <person name="Yamada A."/>
            <person name="Yan M."/>
            <person name="Wang P."/>
            <person name="Xu J."/>
            <person name="Bruns T."/>
            <person name="Baldrian P."/>
            <person name="Vilgalys R."/>
            <person name="Henrissat B."/>
            <person name="Grigoriev I.V."/>
            <person name="Hibbett D."/>
            <person name="Nagy L.G."/>
            <person name="Martin F.M."/>
        </authorList>
    </citation>
    <scope>NUCLEOTIDE SEQUENCE</scope>
    <source>
        <strain evidence="1">P2</strain>
    </source>
</reference>
<evidence type="ECO:0000313" key="2">
    <source>
        <dbReference type="Proteomes" id="UP000886501"/>
    </source>
</evidence>
<protein>
    <submittedName>
        <fullName evidence="1">Uncharacterized protein</fullName>
    </submittedName>
</protein>
<keyword evidence="2" id="KW-1185">Reference proteome</keyword>
<name>A0ACB6ZXB3_THEGA</name>
<gene>
    <name evidence="1" type="ORF">BDM02DRAFT_3157826</name>
</gene>
<reference evidence="1" key="2">
    <citation type="journal article" date="2020" name="Nat. Commun.">
        <title>Large-scale genome sequencing of mycorrhizal fungi provides insights into the early evolution of symbiotic traits.</title>
        <authorList>
            <person name="Miyauchi S."/>
            <person name="Kiss E."/>
            <person name="Kuo A."/>
            <person name="Drula E."/>
            <person name="Kohler A."/>
            <person name="Sanchez-Garcia M."/>
            <person name="Morin E."/>
            <person name="Andreopoulos B."/>
            <person name="Barry K.W."/>
            <person name="Bonito G."/>
            <person name="Buee M."/>
            <person name="Carver A."/>
            <person name="Chen C."/>
            <person name="Cichocki N."/>
            <person name="Clum A."/>
            <person name="Culley D."/>
            <person name="Crous P.W."/>
            <person name="Fauchery L."/>
            <person name="Girlanda M."/>
            <person name="Hayes R.D."/>
            <person name="Keri Z."/>
            <person name="LaButti K."/>
            <person name="Lipzen A."/>
            <person name="Lombard V."/>
            <person name="Magnuson J."/>
            <person name="Maillard F."/>
            <person name="Murat C."/>
            <person name="Nolan M."/>
            <person name="Ohm R.A."/>
            <person name="Pangilinan J."/>
            <person name="Pereira M.F."/>
            <person name="Perotto S."/>
            <person name="Peter M."/>
            <person name="Pfister S."/>
            <person name="Riley R."/>
            <person name="Sitrit Y."/>
            <person name="Stielow J.B."/>
            <person name="Szollosi G."/>
            <person name="Zifcakova L."/>
            <person name="Stursova M."/>
            <person name="Spatafora J.W."/>
            <person name="Tedersoo L."/>
            <person name="Vaario L.M."/>
            <person name="Yamada A."/>
            <person name="Yan M."/>
            <person name="Wang P."/>
            <person name="Xu J."/>
            <person name="Bruns T."/>
            <person name="Baldrian P."/>
            <person name="Vilgalys R."/>
            <person name="Dunand C."/>
            <person name="Henrissat B."/>
            <person name="Grigoriev I.V."/>
            <person name="Hibbett D."/>
            <person name="Nagy L.G."/>
            <person name="Martin F.M."/>
        </authorList>
    </citation>
    <scope>NUCLEOTIDE SEQUENCE</scope>
    <source>
        <strain evidence="1">P2</strain>
    </source>
</reference>
<dbReference type="Proteomes" id="UP000886501">
    <property type="component" value="Unassembled WGS sequence"/>
</dbReference>
<comment type="caution">
    <text evidence="1">The sequence shown here is derived from an EMBL/GenBank/DDBJ whole genome shotgun (WGS) entry which is preliminary data.</text>
</comment>
<dbReference type="EMBL" id="MU117961">
    <property type="protein sequence ID" value="KAF9654194.1"/>
    <property type="molecule type" value="Genomic_DNA"/>
</dbReference>
<accession>A0ACB6ZXB3</accession>
<proteinExistence type="predicted"/>
<organism evidence="1 2">
    <name type="scientific">Thelephora ganbajun</name>
    <name type="common">Ganba fungus</name>
    <dbReference type="NCBI Taxonomy" id="370292"/>
    <lineage>
        <taxon>Eukaryota</taxon>
        <taxon>Fungi</taxon>
        <taxon>Dikarya</taxon>
        <taxon>Basidiomycota</taxon>
        <taxon>Agaricomycotina</taxon>
        <taxon>Agaricomycetes</taxon>
        <taxon>Thelephorales</taxon>
        <taxon>Thelephoraceae</taxon>
        <taxon>Thelephora</taxon>
    </lineage>
</organism>
<sequence length="442" mass="48556">MVNGLLDLRIHSGAVQVHRAASMCLNGLCIQPMLKWPAHRHSIPGVISNLGTFYLFFPSVAAQDPFIYPLISIRSEDHWGWWEDKDTFPSLEPSGKNRCVRPGCCPKTRSDSRWRHCWSPPGHRSPLYIPRTWSLLFSLSYRKLPFTVFYVWHLCCTTLSEFTIMRVLFSLAALVVCAQALSRSFYQKRAGLDICANVACSVSLPSPLTWELITFGDIDVCTCLSGIPALVGSHPILVGASLIVGISEVTNFVTGQVTKGGSSCSYPDHAVPVCSKENPCGFGCSNGFTPYGGKCVCNPLYTECNGVCGLFPYCPSNGIYKRDADEWKGRVQCDKGHTACGVSGRSMLIKQPYECVDTRNDLESCGGCSIPLHRGSPLGTDCTSLPGIADVSCINGSCYIHKCMPGYQLSVDNSMCMDDETVKKFLTIAESGWEQFIPVRFD</sequence>